<dbReference type="PIRSF" id="PIRSF029208">
    <property type="entry name" value="Phage_tail_GPU"/>
    <property type="match status" value="1"/>
</dbReference>
<protein>
    <submittedName>
        <fullName evidence="1">Oxidoreductase</fullName>
    </submittedName>
</protein>
<accession>A0A2R3QVC4</accession>
<proteinExistence type="predicted"/>
<dbReference type="Pfam" id="PF06995">
    <property type="entry name" value="Phage_P2_GpU"/>
    <property type="match status" value="1"/>
</dbReference>
<sequence>MMMALGMFTFGLPTIAYQELQRSTEWRHGSTSRIGTNPASQYLGRGEDTITLPGTLLPGLVGSPLSLDTLRMMADTGKAWPLVGGTGRIYGAWVITSISETQQIFFEDGTPRRYEFTINLKRIDDGRTDMLGSLTGILGGALRGVLGGLL</sequence>
<dbReference type="RefSeq" id="WP_106741583.1">
    <property type="nucleotide sequence ID" value="NZ_CP027657.1"/>
</dbReference>
<dbReference type="AlphaFoldDB" id="A0A2R3QVC4"/>
<evidence type="ECO:0000313" key="1">
    <source>
        <dbReference type="EMBL" id="AVO55749.1"/>
    </source>
</evidence>
<reference evidence="1 2" key="1">
    <citation type="submission" date="2018-03" db="EMBL/GenBank/DDBJ databases">
        <title>Complete genome sequence and methylome analysis of Pseudomonas mendocina NEB 698.</title>
        <authorList>
            <person name="Morgan R.D."/>
        </authorList>
    </citation>
    <scope>NUCLEOTIDE SEQUENCE [LARGE SCALE GENOMIC DNA]</scope>
    <source>
        <strain evidence="1 2">NEB698</strain>
    </source>
</reference>
<dbReference type="EMBL" id="CP027657">
    <property type="protein sequence ID" value="AVO55749.1"/>
    <property type="molecule type" value="Genomic_DNA"/>
</dbReference>
<name>A0A2R3QVC4_ECTME</name>
<dbReference type="OrthoDB" id="1550902at2"/>
<evidence type="ECO:0000313" key="2">
    <source>
        <dbReference type="Proteomes" id="UP000238327"/>
    </source>
</evidence>
<dbReference type="InterPro" id="IPR009734">
    <property type="entry name" value="Myoviridae_GpU"/>
</dbReference>
<organism evidence="1 2">
    <name type="scientific">Ectopseudomonas mendocina</name>
    <name type="common">Pseudomonas mendocina</name>
    <dbReference type="NCBI Taxonomy" id="300"/>
    <lineage>
        <taxon>Bacteria</taxon>
        <taxon>Pseudomonadati</taxon>
        <taxon>Pseudomonadota</taxon>
        <taxon>Gammaproteobacteria</taxon>
        <taxon>Pseudomonadales</taxon>
        <taxon>Pseudomonadaceae</taxon>
        <taxon>Ectopseudomonas</taxon>
    </lineage>
</organism>
<dbReference type="Proteomes" id="UP000238327">
    <property type="component" value="Chromosome"/>
</dbReference>
<dbReference type="InterPro" id="IPR016912">
    <property type="entry name" value="Phage_P2_GpU"/>
</dbReference>
<gene>
    <name evidence="1" type="ORF">C7A17_24345</name>
</gene>